<organism evidence="4 5">
    <name type="scientific">Leuconostoc citreum</name>
    <dbReference type="NCBI Taxonomy" id="33964"/>
    <lineage>
        <taxon>Bacteria</taxon>
        <taxon>Bacillati</taxon>
        <taxon>Bacillota</taxon>
        <taxon>Bacilli</taxon>
        <taxon>Lactobacillales</taxon>
        <taxon>Lactobacillaceae</taxon>
        <taxon>Leuconostoc</taxon>
    </lineage>
</organism>
<protein>
    <recommendedName>
        <fullName evidence="3">3-hydroxy-3-methylglutaryl coenzyme A reductase</fullName>
        <shortName evidence="3">HMG-CoA reductase</shortName>
        <ecNumber evidence="3">1.1.1.88</ecNumber>
    </recommendedName>
</protein>
<dbReference type="RefSeq" id="WP_133286269.1">
    <property type="nucleotide sequence ID" value="NZ_BJJW01000016.1"/>
</dbReference>
<dbReference type="NCBIfam" id="TIGR00532">
    <property type="entry name" value="HMG_CoA_R_NAD"/>
    <property type="match status" value="1"/>
</dbReference>
<dbReference type="AlphaFoldDB" id="A0A5A5U3K6"/>
<dbReference type="InterPro" id="IPR002202">
    <property type="entry name" value="HMG_CoA_Rdtase"/>
</dbReference>
<dbReference type="GO" id="GO:0140643">
    <property type="term" value="F:hydroxymethylglutaryl-CoA reductase (NADH) activity"/>
    <property type="evidence" value="ECO:0007669"/>
    <property type="project" value="UniProtKB-EC"/>
</dbReference>
<keyword evidence="3" id="KW-0520">NAD</keyword>
<dbReference type="GO" id="GO:0004420">
    <property type="term" value="F:hydroxymethylglutaryl-CoA reductase (NADPH) activity"/>
    <property type="evidence" value="ECO:0007669"/>
    <property type="project" value="InterPro"/>
</dbReference>
<dbReference type="Gene3D" id="1.10.8.660">
    <property type="match status" value="1"/>
</dbReference>
<sequence>MTKKYYELTPDERLASLHLDQRATTLWHDNQSETNAQLIENYVSDMRIPIGILKDIVVDDKHYAVPMATEEPSVIAAANHGAKLLNNLGGLHVKSPRQTAMIGQLLFYQTADDAIAQFVSANQQAFFECAKHAKPSIYRRNGGLLSVNARRVSPTQVSVDFLIDTKDAMGANIVNTILEAERAVFSSFQANFLGAILSNYATEQVVTVSAEVTVQQIGGQHIAEKIVALNDFAKHDIYRATTENKGIFNGISAVALATGNDWRAVEAAGHAYASRTGCYQALTTWHIVDNLLLGEISMPITVGTVGGTITALPQAKQALEVMAIQTANQLRGIMLAVGLAQNLAALKAIVDGGIQRGHMRMQYRALALQVGATVEELPNLVFKLSQEQQVDARVAQELLTEMRK</sequence>
<dbReference type="PRINTS" id="PR00071">
    <property type="entry name" value="HMGCOARDTASE"/>
</dbReference>
<dbReference type="UniPathway" id="UPA00257">
    <property type="reaction ID" value="UER00367"/>
</dbReference>
<dbReference type="PANTHER" id="PTHR10572:SF24">
    <property type="entry name" value="3-HYDROXY-3-METHYLGLUTARYL-COENZYME A REDUCTASE"/>
    <property type="match status" value="1"/>
</dbReference>
<dbReference type="Pfam" id="PF00368">
    <property type="entry name" value="HMG-CoA_red"/>
    <property type="match status" value="1"/>
</dbReference>
<dbReference type="InterPro" id="IPR004553">
    <property type="entry name" value="HMG_CoA_Rdtase_bac-typ"/>
</dbReference>
<dbReference type="GO" id="GO:0015936">
    <property type="term" value="P:coenzyme A metabolic process"/>
    <property type="evidence" value="ECO:0007669"/>
    <property type="project" value="InterPro"/>
</dbReference>
<comment type="catalytic activity">
    <reaction evidence="3">
        <text>(R)-mevalonate + 2 NAD(+) + CoA = (3S)-3-hydroxy-3-methylglutaryl-CoA + 2 NADH + 2 H(+)</text>
        <dbReference type="Rhea" id="RHEA:14833"/>
        <dbReference type="ChEBI" id="CHEBI:15378"/>
        <dbReference type="ChEBI" id="CHEBI:36464"/>
        <dbReference type="ChEBI" id="CHEBI:43074"/>
        <dbReference type="ChEBI" id="CHEBI:57287"/>
        <dbReference type="ChEBI" id="CHEBI:57540"/>
        <dbReference type="ChEBI" id="CHEBI:57945"/>
        <dbReference type="EC" id="1.1.1.88"/>
    </reaction>
</comment>
<comment type="caution">
    <text evidence="4">The sequence shown here is derived from an EMBL/GenBank/DDBJ whole genome shotgun (WGS) entry which is preliminary data.</text>
</comment>
<evidence type="ECO:0000256" key="1">
    <source>
        <dbReference type="ARBA" id="ARBA00007661"/>
    </source>
</evidence>
<dbReference type="GeneID" id="61102838"/>
<evidence type="ECO:0000256" key="3">
    <source>
        <dbReference type="RuleBase" id="RU361219"/>
    </source>
</evidence>
<dbReference type="SUPFAM" id="SSF56542">
    <property type="entry name" value="Substrate-binding domain of HMG-CoA reductase"/>
    <property type="match status" value="1"/>
</dbReference>
<evidence type="ECO:0000256" key="2">
    <source>
        <dbReference type="ARBA" id="ARBA00023002"/>
    </source>
</evidence>
<comment type="similarity">
    <text evidence="1 3">Belongs to the HMG-CoA reductase family.</text>
</comment>
<dbReference type="PROSITE" id="PS50065">
    <property type="entry name" value="HMG_COA_REDUCTASE_4"/>
    <property type="match status" value="1"/>
</dbReference>
<dbReference type="Gene3D" id="3.90.770.10">
    <property type="entry name" value="3-hydroxy-3-methylglutaryl-coenzyme A Reductase, Chain A, domain 2"/>
    <property type="match status" value="2"/>
</dbReference>
<dbReference type="SUPFAM" id="SSF55035">
    <property type="entry name" value="NAD-binding domain of HMG-CoA reductase"/>
    <property type="match status" value="1"/>
</dbReference>
<dbReference type="EMBL" id="BJJW01000016">
    <property type="protein sequence ID" value="GDZ84582.1"/>
    <property type="molecule type" value="Genomic_DNA"/>
</dbReference>
<gene>
    <name evidence="4" type="primary">mvaA</name>
    <name evidence="4" type="ORF">LCIT_18240</name>
</gene>
<keyword evidence="2 3" id="KW-0560">Oxidoreductase</keyword>
<evidence type="ECO:0000313" key="5">
    <source>
        <dbReference type="Proteomes" id="UP000323274"/>
    </source>
</evidence>
<dbReference type="Proteomes" id="UP000323274">
    <property type="component" value="Unassembled WGS sequence"/>
</dbReference>
<accession>A0A5A5U3K6</accession>
<dbReference type="InterPro" id="IPR009023">
    <property type="entry name" value="HMG_CoA_Rdtase_NAD(P)-bd_sf"/>
</dbReference>
<dbReference type="InterPro" id="IPR023074">
    <property type="entry name" value="HMG_CoA_Rdtase_cat_sf"/>
</dbReference>
<dbReference type="PANTHER" id="PTHR10572">
    <property type="entry name" value="3-HYDROXY-3-METHYLGLUTARYL-COENZYME A REDUCTASE"/>
    <property type="match status" value="1"/>
</dbReference>
<dbReference type="InterPro" id="IPR009029">
    <property type="entry name" value="HMG_CoA_Rdtase_sub-bd_dom_sf"/>
</dbReference>
<comment type="pathway">
    <text evidence="3">Metabolic intermediate metabolism; (R)-mevalonate degradation; (S)-3-hydroxy-3-methylglutaryl-CoA from (R)-mevalonate: step 1/1.</text>
</comment>
<dbReference type="EC" id="1.1.1.88" evidence="3"/>
<name>A0A5A5U3K6_LEUCI</name>
<proteinExistence type="inferred from homology"/>
<evidence type="ECO:0000313" key="4">
    <source>
        <dbReference type="EMBL" id="GDZ84582.1"/>
    </source>
</evidence>
<dbReference type="CDD" id="cd00644">
    <property type="entry name" value="HMG-CoA_reductase_classII"/>
    <property type="match status" value="1"/>
</dbReference>
<reference evidence="4 5" key="1">
    <citation type="submission" date="2019-04" db="EMBL/GenBank/DDBJ databases">
        <title>A pseudo-fructophilic Leuconostoc citreum strain F192-5 isolated from peel of satsuma mandarin: the first report for isolation and characterization of strain-dependent fructophilic-like characteristics.</title>
        <authorList>
            <person name="Maeno S."/>
            <person name="Tanizawa Y."/>
            <person name="Kajikawa A."/>
            <person name="Kanesaki Y."/>
            <person name="Kubota E."/>
            <person name="Arita M."/>
            <person name="Leon D."/>
            <person name="Endo A."/>
        </authorList>
    </citation>
    <scope>NUCLEOTIDE SEQUENCE [LARGE SCALE GENOMIC DNA]</scope>
    <source>
        <strain evidence="4 5">F192-5</strain>
    </source>
</reference>